<dbReference type="WBParaSite" id="HCON_00106180-00001">
    <property type="protein sequence ID" value="HCON_00106180-00001"/>
    <property type="gene ID" value="HCON_00106180"/>
</dbReference>
<dbReference type="OrthoDB" id="410104at2759"/>
<dbReference type="PROSITE" id="PS50878">
    <property type="entry name" value="RT_POL"/>
    <property type="match status" value="1"/>
</dbReference>
<organism evidence="2 3">
    <name type="scientific">Haemonchus contortus</name>
    <name type="common">Barber pole worm</name>
    <dbReference type="NCBI Taxonomy" id="6289"/>
    <lineage>
        <taxon>Eukaryota</taxon>
        <taxon>Metazoa</taxon>
        <taxon>Ecdysozoa</taxon>
        <taxon>Nematoda</taxon>
        <taxon>Chromadorea</taxon>
        <taxon>Rhabditida</taxon>
        <taxon>Rhabditina</taxon>
        <taxon>Rhabditomorpha</taxon>
        <taxon>Strongyloidea</taxon>
        <taxon>Trichostrongylidae</taxon>
        <taxon>Haemonchus</taxon>
    </lineage>
</organism>
<dbReference type="SUPFAM" id="SSF56219">
    <property type="entry name" value="DNase I-like"/>
    <property type="match status" value="1"/>
</dbReference>
<protein>
    <submittedName>
        <fullName evidence="3">Reverse transcriptase domain-containing protein</fullName>
    </submittedName>
</protein>
<dbReference type="Proteomes" id="UP000025227">
    <property type="component" value="Unplaced"/>
</dbReference>
<dbReference type="SUPFAM" id="SSF56672">
    <property type="entry name" value="DNA/RNA polymerases"/>
    <property type="match status" value="1"/>
</dbReference>
<proteinExistence type="predicted"/>
<dbReference type="InterPro" id="IPR036691">
    <property type="entry name" value="Endo/exonu/phosph_ase_sf"/>
</dbReference>
<reference evidence="3" key="1">
    <citation type="submission" date="2020-12" db="UniProtKB">
        <authorList>
            <consortium name="WormBaseParasite"/>
        </authorList>
    </citation>
    <scope>IDENTIFICATION</scope>
    <source>
        <strain evidence="3">MHco3</strain>
    </source>
</reference>
<dbReference type="Gene3D" id="3.60.10.10">
    <property type="entry name" value="Endonuclease/exonuclease/phosphatase"/>
    <property type="match status" value="1"/>
</dbReference>
<evidence type="ECO:0000313" key="2">
    <source>
        <dbReference type="Proteomes" id="UP000025227"/>
    </source>
</evidence>
<dbReference type="CDD" id="cd01650">
    <property type="entry name" value="RT_nLTR_like"/>
    <property type="match status" value="1"/>
</dbReference>
<accession>A0A7I4YJD8</accession>
<keyword evidence="2" id="KW-1185">Reference proteome</keyword>
<sequence>MTETRRHRSLHAVFETGEELFLGSCDSRGVGGVGVLINTHVAMNIDSYESLTSRIGRLRLRRCGSIPALTIFVAYVPTSSYEEEELEAFYMDLERLYREDHTFFKVIVGDFNAKIGSTRTAEELHIGTHEVEWNEWGERLSEFIMTTHTIHGNSQFQKPSHLRWTWESPGGQFHNEIDHNIFNRRFCLTDVAVVPKFYTGSDHRLLRARFCFSVRGTRAMKFRKRMTSINWDKVVSFASKREDSVSDNIDEEYNRLVEHLHDSATKAKSLQVAKRRLSSKTLELIRQSGIARAAGNYQRTPELAKLCRGAIKEDLEERRAAVMDEAAEAAKSIRKARRSFANYKTKMTSLRRPDGSVTASRRAMEKVIYDSDLFGSHVYLPTHHLRQNEYIAPSVLPSEIRHAITSMKNCTAPGPDRIKPEHLKNIPPVIIKTLARLFTQYLSESKVPTSWKTSKTVLLYKKGDPDDIGNYRPICLLSAIYKLFTRVILNRIGRILDEGQPCEQAGFRRGFSTVDHIHTLTRLIEVSRECKMPLCLTFIDLKKAFDAVETEAVIGALGN</sequence>
<dbReference type="InterPro" id="IPR043502">
    <property type="entry name" value="DNA/RNA_pol_sf"/>
</dbReference>
<evidence type="ECO:0000259" key="1">
    <source>
        <dbReference type="PROSITE" id="PS50878"/>
    </source>
</evidence>
<dbReference type="InterPro" id="IPR000477">
    <property type="entry name" value="RT_dom"/>
</dbReference>
<dbReference type="PANTHER" id="PTHR19446">
    <property type="entry name" value="REVERSE TRANSCRIPTASES"/>
    <property type="match status" value="1"/>
</dbReference>
<evidence type="ECO:0000313" key="3">
    <source>
        <dbReference type="WBParaSite" id="HCON_00106180-00001"/>
    </source>
</evidence>
<dbReference type="AlphaFoldDB" id="A0A7I4YJD8"/>
<dbReference type="Pfam" id="PF00078">
    <property type="entry name" value="RVT_1"/>
    <property type="match status" value="1"/>
</dbReference>
<feature type="domain" description="Reverse transcriptase" evidence="1">
    <location>
        <begin position="440"/>
        <end position="559"/>
    </location>
</feature>
<name>A0A7I4YJD8_HAECO</name>